<proteinExistence type="predicted"/>
<organism evidence="1 2">
    <name type="scientific">Trichinella patagoniensis</name>
    <dbReference type="NCBI Taxonomy" id="990121"/>
    <lineage>
        <taxon>Eukaryota</taxon>
        <taxon>Metazoa</taxon>
        <taxon>Ecdysozoa</taxon>
        <taxon>Nematoda</taxon>
        <taxon>Enoplea</taxon>
        <taxon>Dorylaimia</taxon>
        <taxon>Trichinellida</taxon>
        <taxon>Trichinellidae</taxon>
        <taxon>Trichinella</taxon>
    </lineage>
</organism>
<evidence type="ECO:0000313" key="2">
    <source>
        <dbReference type="Proteomes" id="UP000054783"/>
    </source>
</evidence>
<dbReference type="AlphaFoldDB" id="A0A0V0YXX3"/>
<sequence>MLGLWKPSHEVHLNVVKLPFWNGKRLEETSWPLVFCLHSSADITFIHELSDLAESATIPRWFWKAQ</sequence>
<gene>
    <name evidence="1" type="ORF">T12_2895</name>
</gene>
<dbReference type="Proteomes" id="UP000054783">
    <property type="component" value="Unassembled WGS sequence"/>
</dbReference>
<reference evidence="1 2" key="1">
    <citation type="submission" date="2015-01" db="EMBL/GenBank/DDBJ databases">
        <title>Evolution of Trichinella species and genotypes.</title>
        <authorList>
            <person name="Korhonen P.K."/>
            <person name="Edoardo P."/>
            <person name="Giuseppe L.R."/>
            <person name="Gasser R.B."/>
        </authorList>
    </citation>
    <scope>NUCLEOTIDE SEQUENCE [LARGE SCALE GENOMIC DNA]</scope>
    <source>
        <strain evidence="1">ISS2496</strain>
    </source>
</reference>
<name>A0A0V0YXX3_9BILA</name>
<accession>A0A0V0YXX3</accession>
<protein>
    <submittedName>
        <fullName evidence="1">Uncharacterized protein</fullName>
    </submittedName>
</protein>
<keyword evidence="2" id="KW-1185">Reference proteome</keyword>
<evidence type="ECO:0000313" key="1">
    <source>
        <dbReference type="EMBL" id="KRY05005.1"/>
    </source>
</evidence>
<comment type="caution">
    <text evidence="1">The sequence shown here is derived from an EMBL/GenBank/DDBJ whole genome shotgun (WGS) entry which is preliminary data.</text>
</comment>
<dbReference type="EMBL" id="JYDQ01001569">
    <property type="protein sequence ID" value="KRY05005.1"/>
    <property type="molecule type" value="Genomic_DNA"/>
</dbReference>